<accession>A0A101MGW9</accession>
<comment type="caution">
    <text evidence="1">The sequence shown here is derived from an EMBL/GenBank/DDBJ whole genome shotgun (WGS) entry which is preliminary data.</text>
</comment>
<name>A0A101MGW9_PENFR</name>
<dbReference type="EMBL" id="LLXE01000178">
    <property type="protein sequence ID" value="KUM60356.1"/>
    <property type="molecule type" value="Genomic_DNA"/>
</dbReference>
<evidence type="ECO:0000313" key="1">
    <source>
        <dbReference type="EMBL" id="KUM60356.1"/>
    </source>
</evidence>
<protein>
    <submittedName>
        <fullName evidence="1">Uncharacterized protein</fullName>
    </submittedName>
</protein>
<feature type="non-terminal residue" evidence="1">
    <location>
        <position position="1"/>
    </location>
</feature>
<dbReference type="AlphaFoldDB" id="A0A101MGW9"/>
<dbReference type="Proteomes" id="UP000055045">
    <property type="component" value="Unassembled WGS sequence"/>
</dbReference>
<reference evidence="1 2" key="1">
    <citation type="submission" date="2015-10" db="EMBL/GenBank/DDBJ databases">
        <title>Genome sequencing of Penicillium freii.</title>
        <authorList>
            <person name="Nguyen H.D."/>
            <person name="Visagie C.M."/>
            <person name="Seifert K.A."/>
        </authorList>
    </citation>
    <scope>NUCLEOTIDE SEQUENCE [LARGE SCALE GENOMIC DNA]</scope>
    <source>
        <strain evidence="1 2">DAOM 242723</strain>
    </source>
</reference>
<sequence>LGARDAGLGGVEGGGFLYKSPVSMSVSPILM</sequence>
<proteinExistence type="predicted"/>
<gene>
    <name evidence="1" type="ORF">ACN42_g6773</name>
</gene>
<evidence type="ECO:0000313" key="2">
    <source>
        <dbReference type="Proteomes" id="UP000055045"/>
    </source>
</evidence>
<organism evidence="1 2">
    <name type="scientific">Penicillium freii</name>
    <dbReference type="NCBI Taxonomy" id="48697"/>
    <lineage>
        <taxon>Eukaryota</taxon>
        <taxon>Fungi</taxon>
        <taxon>Dikarya</taxon>
        <taxon>Ascomycota</taxon>
        <taxon>Pezizomycotina</taxon>
        <taxon>Eurotiomycetes</taxon>
        <taxon>Eurotiomycetidae</taxon>
        <taxon>Eurotiales</taxon>
        <taxon>Aspergillaceae</taxon>
        <taxon>Penicillium</taxon>
    </lineage>
</organism>
<keyword evidence="2" id="KW-1185">Reference proteome</keyword>